<feature type="transmembrane region" description="Helical" evidence="1">
    <location>
        <begin position="209"/>
        <end position="229"/>
    </location>
</feature>
<evidence type="ECO:0000313" key="2">
    <source>
        <dbReference type="EMBL" id="ORB50193.1"/>
    </source>
</evidence>
<keyword evidence="1" id="KW-0812">Transmembrane</keyword>
<dbReference type="RefSeq" id="WP_083121218.1">
    <property type="nucleotide sequence ID" value="NZ_JACKUO010000018.1"/>
</dbReference>
<feature type="transmembrane region" description="Helical" evidence="1">
    <location>
        <begin position="152"/>
        <end position="179"/>
    </location>
</feature>
<reference evidence="2 3" key="1">
    <citation type="submission" date="2016-12" db="EMBL/GenBank/DDBJ databases">
        <title>The new phylogeny of genus Mycobacterium.</title>
        <authorList>
            <person name="Tortoli E."/>
            <person name="Trovato A."/>
            <person name="Cirillo D.M."/>
        </authorList>
    </citation>
    <scope>NUCLEOTIDE SEQUENCE [LARGE SCALE GENOMIC DNA]</scope>
    <source>
        <strain evidence="2 3">DSM 44223</strain>
    </source>
</reference>
<evidence type="ECO:0000313" key="3">
    <source>
        <dbReference type="Proteomes" id="UP000192534"/>
    </source>
</evidence>
<sequence>MSVLRFVWQRVLAFDWIGSRVPQLIQIWLLELFFAMPLAFFIGKAIDIHGALGVPGTGESMPGAFWGALVVALIAGFFFVRTLLKPRIVKGSWAPVVHADVGDVTVYAANNQARVDYVYLSSHPSYALLLLLTAPIPAVMVAATTNQGDSTFYWRITGIVGLIILGCMALARVLAWYVLRFGRRQLDDQLSGLRVSARRLGWEIAWKPVLMLVVLMYAIVCIPLGWMWIAEKRTIAGLPEVTVADGRDHVGDYRRVRGTPASAPQYWAPRGTGRGGNNYAGAGILVDLDAGGQALLLAESMSVPDFRGVMQHTGDGRLKATGKVIDQITDDQRTYYGFDPDVFGAAPPGGRVILLLSYP</sequence>
<protein>
    <submittedName>
        <fullName evidence="2">Uncharacterized protein</fullName>
    </submittedName>
</protein>
<feature type="transmembrane region" description="Helical" evidence="1">
    <location>
        <begin position="126"/>
        <end position="146"/>
    </location>
</feature>
<proteinExistence type="predicted"/>
<keyword evidence="1" id="KW-1133">Transmembrane helix</keyword>
<name>A0A1X0IPD6_MYCRH</name>
<keyword evidence="3" id="KW-1185">Reference proteome</keyword>
<accession>A0A1X0IPD6</accession>
<gene>
    <name evidence="2" type="ORF">BST42_20830</name>
</gene>
<feature type="transmembrane region" description="Helical" evidence="1">
    <location>
        <begin position="21"/>
        <end position="43"/>
    </location>
</feature>
<organism evidence="2 3">
    <name type="scientific">Mycolicibacterium rhodesiae</name>
    <name type="common">Mycobacterium rhodesiae</name>
    <dbReference type="NCBI Taxonomy" id="36814"/>
    <lineage>
        <taxon>Bacteria</taxon>
        <taxon>Bacillati</taxon>
        <taxon>Actinomycetota</taxon>
        <taxon>Actinomycetes</taxon>
        <taxon>Mycobacteriales</taxon>
        <taxon>Mycobacteriaceae</taxon>
        <taxon>Mycolicibacterium</taxon>
    </lineage>
</organism>
<comment type="caution">
    <text evidence="2">The sequence shown here is derived from an EMBL/GenBank/DDBJ whole genome shotgun (WGS) entry which is preliminary data.</text>
</comment>
<dbReference type="Proteomes" id="UP000192534">
    <property type="component" value="Unassembled WGS sequence"/>
</dbReference>
<keyword evidence="1" id="KW-0472">Membrane</keyword>
<feature type="transmembrane region" description="Helical" evidence="1">
    <location>
        <begin position="63"/>
        <end position="84"/>
    </location>
</feature>
<dbReference type="OrthoDB" id="4740012at2"/>
<dbReference type="EMBL" id="MVIH01000011">
    <property type="protein sequence ID" value="ORB50193.1"/>
    <property type="molecule type" value="Genomic_DNA"/>
</dbReference>
<evidence type="ECO:0000256" key="1">
    <source>
        <dbReference type="SAM" id="Phobius"/>
    </source>
</evidence>
<dbReference type="AlphaFoldDB" id="A0A1X0IPD6"/>